<dbReference type="SMART" id="SM00327">
    <property type="entry name" value="VWA"/>
    <property type="match status" value="1"/>
</dbReference>
<feature type="region of interest" description="Disordered" evidence="8">
    <location>
        <begin position="1535"/>
        <end position="1560"/>
    </location>
</feature>
<dbReference type="GO" id="GO:0005524">
    <property type="term" value="F:ATP binding"/>
    <property type="evidence" value="ECO:0007669"/>
    <property type="project" value="UniProtKB-KW"/>
</dbReference>
<dbReference type="Pfam" id="PF07728">
    <property type="entry name" value="AAA_5"/>
    <property type="match status" value="3"/>
</dbReference>
<dbReference type="SUPFAM" id="SSF53300">
    <property type="entry name" value="vWA-like"/>
    <property type="match status" value="1"/>
</dbReference>
<organism evidence="10 11">
    <name type="scientific">Octopus vulgaris</name>
    <name type="common">Common octopus</name>
    <dbReference type="NCBI Taxonomy" id="6645"/>
    <lineage>
        <taxon>Eukaryota</taxon>
        <taxon>Metazoa</taxon>
        <taxon>Spiralia</taxon>
        <taxon>Lophotrochozoa</taxon>
        <taxon>Mollusca</taxon>
        <taxon>Cephalopoda</taxon>
        <taxon>Coleoidea</taxon>
        <taxon>Octopodiformes</taxon>
        <taxon>Octopoda</taxon>
        <taxon>Incirrata</taxon>
        <taxon>Octopodidae</taxon>
        <taxon>Octopus</taxon>
    </lineage>
</organism>
<evidence type="ECO:0000256" key="3">
    <source>
        <dbReference type="ARBA" id="ARBA00022840"/>
    </source>
</evidence>
<evidence type="ECO:0000313" key="10">
    <source>
        <dbReference type="EMBL" id="CAI9736140.1"/>
    </source>
</evidence>
<dbReference type="PANTHER" id="PTHR21610:SF9">
    <property type="entry name" value="VON WILLEBRAND FACTOR A DOMAIN-CONTAINING PROTEIN 8"/>
    <property type="match status" value="1"/>
</dbReference>
<dbReference type="FunFam" id="3.40.50.300:FF:000663">
    <property type="entry name" value="von Willebrand factor A domain containing 8"/>
    <property type="match status" value="1"/>
</dbReference>
<name>A0AA36BKR7_OCTVU</name>
<keyword evidence="3" id="KW-0067">ATP-binding</keyword>
<evidence type="ECO:0000256" key="5">
    <source>
        <dbReference type="ARBA" id="ARBA00023128"/>
    </source>
</evidence>
<comment type="function">
    <text evidence="6">Exhibits ATPase activity in vitro.</text>
</comment>
<dbReference type="PROSITE" id="PS50234">
    <property type="entry name" value="VWFA"/>
    <property type="match status" value="1"/>
</dbReference>
<dbReference type="EMBL" id="OX597831">
    <property type="protein sequence ID" value="CAI9736140.1"/>
    <property type="molecule type" value="Genomic_DNA"/>
</dbReference>
<dbReference type="SMART" id="SM00382">
    <property type="entry name" value="AAA"/>
    <property type="match status" value="2"/>
</dbReference>
<keyword evidence="2" id="KW-0547">Nucleotide-binding</keyword>
<dbReference type="InterPro" id="IPR002035">
    <property type="entry name" value="VWF_A"/>
</dbReference>
<evidence type="ECO:0000256" key="2">
    <source>
        <dbReference type="ARBA" id="ARBA00022741"/>
    </source>
</evidence>
<sequence length="1893" mass="212550">MSLIQVSRVLLRCQQHTIPGRLKLWQMDTTIKTNKNIYFGCLRYSSNDSSKHVSIGDIKKVLKQPQNPELVPVKYICSNPSQAVLRHLRWIMQKDLLEQDVFLIGSPGPIRRQLAMMYLELTKREVEYVSLSRDTSESDLKQRREILAGNAFYVDQCAVNAAVKGRVLVLEGIEKAERNVLPVLNNLLENREMQLEDGRFLVAASRYDQLLEDYSKEELDKQNLVRVHEDFRVIALGLPVPRYKGNPLDPPLRSRFQARGISALPFKEHLEMLQEIGPKISSNKLSLMLSFGTTLLTEESVSLGLPDFPIDNLSAMIAVLNSHPHLSLTDVIYRIYPYNMFLNKEGIAAVEGTMKKFDLVDHRSREAMDVTNVDKSGMYATVHMKSGSDTSHCKVPAGLNDFSTSGTERFVKNTYHNGMLAEMLQSHQVRDFCLIGPKGCGKSVLVENFANYLGYHIEPVHLHQDMTSRDLLQQRSTRPNGDTFWVSSPLVSAALQGNLAVLDGVHRINPGSFSVIQRLIHDRELQLYDGTRLLHADRYNQIKESTGKTDTELSESGILPIHPSFRIIALAEPPVIGSTKQQWLSPELLSMFLFHRIRPLALIEEELVLKTLVPNCPDMTVLLKFVHNMRASTDPAFVSLASSLSTRQLLRIAHRLANFPSEDLGSIIQKACLSKFLPRMVRLSLEQALQDAGLETSTNSKFTNLEEATTCEVKDGMVRIRNTKLPVCKPDNITKVPNILFYENNQHLIVMEDMLKDYSLGEHLLLVGNQGVGKNKIVDRFLQLLNQPREYIQLHRDTTVQTLTLQPTVLNGVIMYEDSPLVRAVKEGHVLVIDEADKAPTHVTCILKTLVESGEMHMADGRKIVSANSRVPPSEKTIVTHPNFRMIVLANRPGFPFLGNDFFGAVGDIFSCHGIDNPDMDSEIAMLQQYGPDVSNNILRKLVLAFGELRNLADQGLINYPYSTREVVNMIKHLQKFPNEGLTTVLKNVFDFDAYNEELRGTIIDIMAKHGIPLEASDSQVKLTKELPLPKFERLGQWRVASSGIRQQNIFSCPVTTKPLDIKGPLPLPQEVITIDRTESRSNNTFTEREAQCLLPLDEGNIVADLAVTKAEHRSAGQSIKDMIHVATCNPISVISIDAKSVHGKLTELYELFPPVSMAYRPKVKLTALSAPLDDTLILHEECTNALMSLNYETGEVARLKSEYLPEIAIEKRKFLQYGVKPKKNNPFVMLGSTLPDSNIITFYKENSDTVILVDPLQCLSHQVILPVKIRCLQIVDANKWIITDSSTNQKYLLTSKEADQFRLQFIEEHDGEIDNEITAATSRPCDKITVKKILGDDTSAGPNRLLTTPDTYAVLTLGFPPNSETTTNEVYQIPRGEQTYVSNDDFLSLHKLRQHVPPHSSVPVLLPESGQVVRAIEPEYVPKSAEVTRNDLLDAAGFLEIADLVNKKLRYLNVPSSGRSPPYSFWLMQPADTSLKLASLSGEGLVTVDSSGYVQLWETSLVHLQRSLQEWRNMIGYEDTRPLQINYERDSGKSAEFPKHGKIDPENAPHVGGNTWAGGTGGRDTAGLGGIGGPYRLDSGHNVFQVSQAEKDAVPEEVRRAAQEMAAKAFKERLREINMSEYDAETYDSFAQSVRRQVQSLRVILDTLQAKGKERQWLKQQPQGDLDETKLIEGIAGEKAIYKRRGEQEPELGAPMELPKRLRLVVDVSGSMYRFNGHDRRLEREMSAVLMVMEALEGYDTKLKYEIFGHSGENYDAPFVKADQAPKNKKERLVVLKTMHAHSQFCLSGDNTLEATKHAIDSVAKEEADEHFVIILSDANFERYGISARKFSELLTENKEVNAFAIFIGSLGDQAVRLTKQLPMGRAFVCMDTDKLPQILQQIFSSTMLSSD</sequence>
<keyword evidence="4" id="KW-0809">Transit peptide</keyword>
<dbReference type="SUPFAM" id="SSF52540">
    <property type="entry name" value="P-loop containing nucleoside triphosphate hydrolases"/>
    <property type="match status" value="3"/>
</dbReference>
<accession>A0AA36BKR7</accession>
<dbReference type="GO" id="GO:0005739">
    <property type="term" value="C:mitochondrion"/>
    <property type="evidence" value="ECO:0007669"/>
    <property type="project" value="UniProtKB-SubCell"/>
</dbReference>
<protein>
    <recommendedName>
        <fullName evidence="7">von Willebrand factor A domain-containing protein 8</fullName>
    </recommendedName>
</protein>
<evidence type="ECO:0000259" key="9">
    <source>
        <dbReference type="PROSITE" id="PS50234"/>
    </source>
</evidence>
<dbReference type="InterPro" id="IPR039891">
    <property type="entry name" value="VWA8"/>
</dbReference>
<evidence type="ECO:0000256" key="7">
    <source>
        <dbReference type="ARBA" id="ARBA00070377"/>
    </source>
</evidence>
<dbReference type="PANTHER" id="PTHR21610">
    <property type="entry name" value="VON WILLEBRAND FACTOR A DOMAIN-CONTAINING PROTEIN 8"/>
    <property type="match status" value="1"/>
</dbReference>
<evidence type="ECO:0000313" key="11">
    <source>
        <dbReference type="Proteomes" id="UP001162480"/>
    </source>
</evidence>
<dbReference type="InterPro" id="IPR003593">
    <property type="entry name" value="AAA+_ATPase"/>
</dbReference>
<dbReference type="Proteomes" id="UP001162480">
    <property type="component" value="Chromosome 18"/>
</dbReference>
<dbReference type="GO" id="GO:0016887">
    <property type="term" value="F:ATP hydrolysis activity"/>
    <property type="evidence" value="ECO:0007669"/>
    <property type="project" value="InterPro"/>
</dbReference>
<feature type="compositionally biased region" description="Basic and acidic residues" evidence="8">
    <location>
        <begin position="1535"/>
        <end position="1548"/>
    </location>
</feature>
<evidence type="ECO:0000256" key="6">
    <source>
        <dbReference type="ARBA" id="ARBA00055988"/>
    </source>
</evidence>
<evidence type="ECO:0000256" key="8">
    <source>
        <dbReference type="SAM" id="MobiDB-lite"/>
    </source>
</evidence>
<evidence type="ECO:0000256" key="1">
    <source>
        <dbReference type="ARBA" id="ARBA00004173"/>
    </source>
</evidence>
<keyword evidence="11" id="KW-1185">Reference proteome</keyword>
<dbReference type="Gene3D" id="3.40.50.410">
    <property type="entry name" value="von Willebrand factor, type A domain"/>
    <property type="match status" value="1"/>
</dbReference>
<comment type="subcellular location">
    <subcellularLocation>
        <location evidence="1">Mitochondrion</location>
    </subcellularLocation>
</comment>
<dbReference type="FunFam" id="3.40.50.300:FF:000587">
    <property type="entry name" value="von Willebrand factor A domain containing 8"/>
    <property type="match status" value="1"/>
</dbReference>
<dbReference type="Gene3D" id="3.40.50.300">
    <property type="entry name" value="P-loop containing nucleotide triphosphate hydrolases"/>
    <property type="match status" value="3"/>
</dbReference>
<dbReference type="InterPro" id="IPR036465">
    <property type="entry name" value="vWFA_dom_sf"/>
</dbReference>
<evidence type="ECO:0000256" key="4">
    <source>
        <dbReference type="ARBA" id="ARBA00022946"/>
    </source>
</evidence>
<dbReference type="InterPro" id="IPR011704">
    <property type="entry name" value="ATPase_dyneun-rel_AAA"/>
</dbReference>
<reference evidence="10" key="1">
    <citation type="submission" date="2023-08" db="EMBL/GenBank/DDBJ databases">
        <authorList>
            <person name="Alioto T."/>
            <person name="Alioto T."/>
            <person name="Gomez Garrido J."/>
        </authorList>
    </citation>
    <scope>NUCLEOTIDE SEQUENCE</scope>
</reference>
<dbReference type="InterPro" id="IPR027417">
    <property type="entry name" value="P-loop_NTPase"/>
</dbReference>
<feature type="domain" description="VWFA" evidence="9">
    <location>
        <begin position="1702"/>
        <end position="1884"/>
    </location>
</feature>
<gene>
    <name evidence="10" type="ORF">OCTVUL_1B025125</name>
</gene>
<keyword evidence="5" id="KW-0496">Mitochondrion</keyword>
<proteinExistence type="predicted"/>